<proteinExistence type="predicted"/>
<accession>A0ABR9XJT2</accession>
<gene>
    <name evidence="1" type="ORF">IRJ18_14790</name>
</gene>
<name>A0ABR9XJT2_9SPHI</name>
<reference evidence="1 2" key="1">
    <citation type="submission" date="2020-10" db="EMBL/GenBank/DDBJ databases">
        <title>Mucilaginibacter mali sp. nov., isolated from rhizosphere soil of apple orchard.</title>
        <authorList>
            <person name="Lee J.-S."/>
            <person name="Kim H.S."/>
            <person name="Kim J.-S."/>
        </authorList>
    </citation>
    <scope>NUCLEOTIDE SEQUENCE [LARGE SCALE GENOMIC DNA]</scope>
    <source>
        <strain evidence="1 2">KCTC 23157</strain>
    </source>
</reference>
<dbReference type="Proteomes" id="UP000632774">
    <property type="component" value="Unassembled WGS sequence"/>
</dbReference>
<evidence type="ECO:0000313" key="2">
    <source>
        <dbReference type="Proteomes" id="UP000632774"/>
    </source>
</evidence>
<dbReference type="EMBL" id="JADFFM010000002">
    <property type="protein sequence ID" value="MBE9667638.1"/>
    <property type="molecule type" value="Genomic_DNA"/>
</dbReference>
<sequence length="155" mass="17891">MSSYYAYVDKVDSDVQDIFLEFHCLLMNTAGGWVHLRSQQFRNALAESRVPAISLKSSLKRFREQLPGIGEGRESNWYELHTNKEQRGLPADLYADENAAGDAIFVERIEPLSPLIADSLKNTNQFRYSRCSLWRERLQPVDCTKLLILNLLCFF</sequence>
<keyword evidence="2" id="KW-1185">Reference proteome</keyword>
<organism evidence="1 2">
    <name type="scientific">Mucilaginibacter boryungensis</name>
    <dbReference type="NCBI Taxonomy" id="768480"/>
    <lineage>
        <taxon>Bacteria</taxon>
        <taxon>Pseudomonadati</taxon>
        <taxon>Bacteroidota</taxon>
        <taxon>Sphingobacteriia</taxon>
        <taxon>Sphingobacteriales</taxon>
        <taxon>Sphingobacteriaceae</taxon>
        <taxon>Mucilaginibacter</taxon>
    </lineage>
</organism>
<dbReference type="RefSeq" id="WP_194107094.1">
    <property type="nucleotide sequence ID" value="NZ_JADFFM010000002.1"/>
</dbReference>
<comment type="caution">
    <text evidence="1">The sequence shown here is derived from an EMBL/GenBank/DDBJ whole genome shotgun (WGS) entry which is preliminary data.</text>
</comment>
<evidence type="ECO:0000313" key="1">
    <source>
        <dbReference type="EMBL" id="MBE9667638.1"/>
    </source>
</evidence>
<protein>
    <submittedName>
        <fullName evidence="1">Uncharacterized protein</fullName>
    </submittedName>
</protein>